<protein>
    <submittedName>
        <fullName evidence="6">Uncharacterized protein</fullName>
    </submittedName>
</protein>
<evidence type="ECO:0000256" key="3">
    <source>
        <dbReference type="ARBA" id="ARBA00022989"/>
    </source>
</evidence>
<evidence type="ECO:0000256" key="5">
    <source>
        <dbReference type="SAM" id="Phobius"/>
    </source>
</evidence>
<dbReference type="Proteomes" id="UP000326289">
    <property type="component" value="Unassembled WGS sequence"/>
</dbReference>
<keyword evidence="7" id="KW-1185">Reference proteome</keyword>
<dbReference type="InterPro" id="IPR045863">
    <property type="entry name" value="CorA_TM1_TM2"/>
</dbReference>
<proteinExistence type="predicted"/>
<dbReference type="InterPro" id="IPR002523">
    <property type="entry name" value="MgTranspt_CorA/ZnTranspt_ZntB"/>
</dbReference>
<sequence length="104" mass="11631">MAKSALVDNTMMKAVAIVSLVYLPGTFVSGIFGMNFFNFDTNEPGAMTWSLSDNVWLYWLVTIPLTLTTMAVWILWFNRDVITRIICGWTSGSSGVERTSMLAH</sequence>
<organism evidence="6 7">
    <name type="scientific">Aspergillus minisclerotigenes</name>
    <dbReference type="NCBI Taxonomy" id="656917"/>
    <lineage>
        <taxon>Eukaryota</taxon>
        <taxon>Fungi</taxon>
        <taxon>Dikarya</taxon>
        <taxon>Ascomycota</taxon>
        <taxon>Pezizomycotina</taxon>
        <taxon>Eurotiomycetes</taxon>
        <taxon>Eurotiomycetidae</taxon>
        <taxon>Eurotiales</taxon>
        <taxon>Aspergillaceae</taxon>
        <taxon>Aspergillus</taxon>
        <taxon>Aspergillus subgen. Circumdati</taxon>
    </lineage>
</organism>
<dbReference type="EMBL" id="ML732769">
    <property type="protein sequence ID" value="KAB8278152.1"/>
    <property type="molecule type" value="Genomic_DNA"/>
</dbReference>
<evidence type="ECO:0000256" key="1">
    <source>
        <dbReference type="ARBA" id="ARBA00004141"/>
    </source>
</evidence>
<accession>A0A5N6JH04</accession>
<dbReference type="GO" id="GO:0016020">
    <property type="term" value="C:membrane"/>
    <property type="evidence" value="ECO:0007669"/>
    <property type="project" value="UniProtKB-SubCell"/>
</dbReference>
<dbReference type="GO" id="GO:0046873">
    <property type="term" value="F:metal ion transmembrane transporter activity"/>
    <property type="evidence" value="ECO:0007669"/>
    <property type="project" value="InterPro"/>
</dbReference>
<keyword evidence="2 5" id="KW-0812">Transmembrane</keyword>
<name>A0A5N6JH04_9EURO</name>
<dbReference type="AlphaFoldDB" id="A0A5N6JH04"/>
<dbReference type="SUPFAM" id="SSF144083">
    <property type="entry name" value="Magnesium transport protein CorA, transmembrane region"/>
    <property type="match status" value="1"/>
</dbReference>
<feature type="transmembrane region" description="Helical" evidence="5">
    <location>
        <begin position="12"/>
        <end position="36"/>
    </location>
</feature>
<evidence type="ECO:0000256" key="4">
    <source>
        <dbReference type="ARBA" id="ARBA00023136"/>
    </source>
</evidence>
<gene>
    <name evidence="6" type="ORF">BDV30DRAFT_156224</name>
</gene>
<comment type="subcellular location">
    <subcellularLocation>
        <location evidence="1">Membrane</location>
        <topology evidence="1">Multi-pass membrane protein</topology>
    </subcellularLocation>
</comment>
<dbReference type="Pfam" id="PF01544">
    <property type="entry name" value="CorA"/>
    <property type="match status" value="1"/>
</dbReference>
<keyword evidence="3 5" id="KW-1133">Transmembrane helix</keyword>
<reference evidence="6 7" key="1">
    <citation type="submission" date="2019-04" db="EMBL/GenBank/DDBJ databases">
        <title>Fungal friends and foes A comparative genomics study of 23 Aspergillus species from section Flavi.</title>
        <authorList>
            <consortium name="DOE Joint Genome Institute"/>
            <person name="Kjaerbolling I."/>
            <person name="Vesth T.C."/>
            <person name="Frisvad J.C."/>
            <person name="Nybo J.L."/>
            <person name="Theobald S."/>
            <person name="Kildgaard S."/>
            <person name="Petersen T.I."/>
            <person name="Kuo A."/>
            <person name="Sato A."/>
            <person name="Lyhne E.K."/>
            <person name="Kogle M.E."/>
            <person name="Wiebenga A."/>
            <person name="Kun R.S."/>
            <person name="Lubbers R.J."/>
            <person name="Makela M.R."/>
            <person name="Barry K."/>
            <person name="Chovatia M."/>
            <person name="Clum A."/>
            <person name="Daum C."/>
            <person name="Haridas S."/>
            <person name="He G."/>
            <person name="LaButti K."/>
            <person name="Lipzen A."/>
            <person name="Mondo S."/>
            <person name="Pangilinan J."/>
            <person name="Riley R."/>
            <person name="Salamov A."/>
            <person name="Simmons B.A."/>
            <person name="Magnuson J.K."/>
            <person name="Henrissat B."/>
            <person name="Mortensen U.H."/>
            <person name="Larsen T.O."/>
            <person name="De vries R.P."/>
            <person name="Grigoriev I.V."/>
            <person name="Machida M."/>
            <person name="Baker S.E."/>
            <person name="Andersen M.R."/>
        </authorList>
    </citation>
    <scope>NUCLEOTIDE SEQUENCE [LARGE SCALE GENOMIC DNA]</scope>
    <source>
        <strain evidence="6 7">CBS 117635</strain>
    </source>
</reference>
<keyword evidence="4 5" id="KW-0472">Membrane</keyword>
<evidence type="ECO:0000313" key="7">
    <source>
        <dbReference type="Proteomes" id="UP000326289"/>
    </source>
</evidence>
<feature type="transmembrane region" description="Helical" evidence="5">
    <location>
        <begin position="56"/>
        <end position="76"/>
    </location>
</feature>
<evidence type="ECO:0000256" key="2">
    <source>
        <dbReference type="ARBA" id="ARBA00022692"/>
    </source>
</evidence>
<dbReference type="Gene3D" id="1.20.58.340">
    <property type="entry name" value="Magnesium transport protein CorA, transmembrane region"/>
    <property type="match status" value="1"/>
</dbReference>
<evidence type="ECO:0000313" key="6">
    <source>
        <dbReference type="EMBL" id="KAB8278152.1"/>
    </source>
</evidence>